<feature type="chain" id="PRO_5045171873" evidence="3">
    <location>
        <begin position="25"/>
        <end position="402"/>
    </location>
</feature>
<protein>
    <submittedName>
        <fullName evidence="4">Glycoside hydrolase family 88 protein</fullName>
    </submittedName>
</protein>
<dbReference type="PROSITE" id="PS51257">
    <property type="entry name" value="PROKAR_LIPOPROTEIN"/>
    <property type="match status" value="1"/>
</dbReference>
<keyword evidence="5" id="KW-1185">Reference proteome</keyword>
<sequence>MRFVKIFVSVISIVLVLSSCASFSKDKKTLDASKILMNSSIKIKESAERLSDTDHFPRFIPQDSTNWECVSVGDWCSGFWPGALWYAYECSGDENLRKQAELFTAPIKEIAYTPAQDHDIGFQVYCSYGNGYRLTGNPEYKKIMLAAADTLATLYNPIVGSIHSWPSKKQYPHNTIIDNMMNLELLFWAAKNGGGERLKDIAVSHAEVTMNNIVRPDYSAFHLGSFDDKTGAFIEGKAHQGYADNSMWARGQAWGIYGFAFTYRESGKKEFLETSMKMADKFLERLPEDGIPYWDFDAPLTSETPKDASAAAVAACGMLELYKIIDDEVLRNKYKQAAIALLEILSSPKYLSGDTNQAILLHSTGHKPKNSEIDVPIIYADYYYLEALLKLKKIEAGEVSVK</sequence>
<dbReference type="PANTHER" id="PTHR36845:SF1">
    <property type="entry name" value="HYDROLASE, PUTATIVE (AFU_ORTHOLOGUE AFUA_7G05090)-RELATED"/>
    <property type="match status" value="1"/>
</dbReference>
<evidence type="ECO:0000313" key="4">
    <source>
        <dbReference type="EMBL" id="MDE5419086.1"/>
    </source>
</evidence>
<reference evidence="4 5" key="1">
    <citation type="submission" date="2022-01" db="EMBL/GenBank/DDBJ databases">
        <title>Labilibaculum sp. nov, a marine bacterium isolated from Antarctica.</title>
        <authorList>
            <person name="Dai W."/>
        </authorList>
    </citation>
    <scope>NUCLEOTIDE SEQUENCE [LARGE SCALE GENOMIC DNA]</scope>
    <source>
        <strain evidence="4 5">DW002</strain>
    </source>
</reference>
<accession>A0ABT5VUV6</accession>
<dbReference type="GO" id="GO:0016787">
    <property type="term" value="F:hydrolase activity"/>
    <property type="evidence" value="ECO:0007669"/>
    <property type="project" value="UniProtKB-KW"/>
</dbReference>
<evidence type="ECO:0000256" key="2">
    <source>
        <dbReference type="ARBA" id="ARBA00038358"/>
    </source>
</evidence>
<proteinExistence type="inferred from homology"/>
<organism evidence="4 5">
    <name type="scientific">Paralabilibaculum antarcticum</name>
    <dbReference type="NCBI Taxonomy" id="2912572"/>
    <lineage>
        <taxon>Bacteria</taxon>
        <taxon>Pseudomonadati</taxon>
        <taxon>Bacteroidota</taxon>
        <taxon>Bacteroidia</taxon>
        <taxon>Marinilabiliales</taxon>
        <taxon>Marinifilaceae</taxon>
        <taxon>Paralabilibaculum</taxon>
    </lineage>
</organism>
<dbReference type="EMBL" id="JAKJSC010000002">
    <property type="protein sequence ID" value="MDE5419086.1"/>
    <property type="molecule type" value="Genomic_DNA"/>
</dbReference>
<dbReference type="InterPro" id="IPR052369">
    <property type="entry name" value="UG_Glycosaminoglycan_Hydrolase"/>
</dbReference>
<keyword evidence="1 4" id="KW-0378">Hydrolase</keyword>
<dbReference type="Proteomes" id="UP001528920">
    <property type="component" value="Unassembled WGS sequence"/>
</dbReference>
<evidence type="ECO:0000256" key="3">
    <source>
        <dbReference type="SAM" id="SignalP"/>
    </source>
</evidence>
<comment type="similarity">
    <text evidence="2">Belongs to the glycosyl hydrolase 88 family.</text>
</comment>
<dbReference type="PANTHER" id="PTHR36845">
    <property type="entry name" value="HYDROLASE, PUTATIVE (AFU_ORTHOLOGUE AFUA_7G05090)-RELATED"/>
    <property type="match status" value="1"/>
</dbReference>
<dbReference type="Gene3D" id="1.50.10.10">
    <property type="match status" value="1"/>
</dbReference>
<dbReference type="RefSeq" id="WP_275110415.1">
    <property type="nucleotide sequence ID" value="NZ_JAKJSC010000002.1"/>
</dbReference>
<gene>
    <name evidence="4" type="ORF">L3049_13855</name>
</gene>
<evidence type="ECO:0000313" key="5">
    <source>
        <dbReference type="Proteomes" id="UP001528920"/>
    </source>
</evidence>
<feature type="signal peptide" evidence="3">
    <location>
        <begin position="1"/>
        <end position="24"/>
    </location>
</feature>
<dbReference type="SUPFAM" id="SSF48208">
    <property type="entry name" value="Six-hairpin glycosidases"/>
    <property type="match status" value="1"/>
</dbReference>
<evidence type="ECO:0000256" key="1">
    <source>
        <dbReference type="ARBA" id="ARBA00022801"/>
    </source>
</evidence>
<name>A0ABT5VUV6_9BACT</name>
<keyword evidence="3" id="KW-0732">Signal</keyword>
<dbReference type="Pfam" id="PF07470">
    <property type="entry name" value="Glyco_hydro_88"/>
    <property type="match status" value="1"/>
</dbReference>
<dbReference type="InterPro" id="IPR012341">
    <property type="entry name" value="6hp_glycosidase-like_sf"/>
</dbReference>
<dbReference type="InterPro" id="IPR010905">
    <property type="entry name" value="Glyco_hydro_88"/>
</dbReference>
<comment type="caution">
    <text evidence="4">The sequence shown here is derived from an EMBL/GenBank/DDBJ whole genome shotgun (WGS) entry which is preliminary data.</text>
</comment>
<dbReference type="InterPro" id="IPR008928">
    <property type="entry name" value="6-hairpin_glycosidase_sf"/>
</dbReference>